<dbReference type="GO" id="GO:0006011">
    <property type="term" value="P:UDP-alpha-D-glucose metabolic process"/>
    <property type="evidence" value="ECO:0007669"/>
    <property type="project" value="UniProtKB-UniRule"/>
</dbReference>
<dbReference type="Proteomes" id="UP000186657">
    <property type="component" value="Unassembled WGS sequence"/>
</dbReference>
<dbReference type="GO" id="GO:0043886">
    <property type="term" value="F:structural constituent of carboxysome shell"/>
    <property type="evidence" value="ECO:0007669"/>
    <property type="project" value="UniProtKB-ARBA"/>
</dbReference>
<keyword evidence="2" id="KW-0479">Metal-binding</keyword>
<feature type="domain" description="Nucleotidyl transferase" evidence="3">
    <location>
        <begin position="2"/>
        <end position="243"/>
    </location>
</feature>
<dbReference type="GO" id="GO:0000287">
    <property type="term" value="F:magnesium ion binding"/>
    <property type="evidence" value="ECO:0007669"/>
    <property type="project" value="UniProtKB-UniRule"/>
</dbReference>
<proteinExistence type="inferred from homology"/>
<keyword evidence="1 2" id="KW-0808">Transferase</keyword>
<organism evidence="4 5">
    <name type="scientific">Moorena bouillonii PNG</name>
    <dbReference type="NCBI Taxonomy" id="568701"/>
    <lineage>
        <taxon>Bacteria</taxon>
        <taxon>Bacillati</taxon>
        <taxon>Cyanobacteriota</taxon>
        <taxon>Cyanophyceae</taxon>
        <taxon>Coleofasciculales</taxon>
        <taxon>Coleofasciculaceae</taxon>
        <taxon>Moorena</taxon>
    </lineage>
</organism>
<gene>
    <name evidence="2" type="primary">cugP</name>
    <name evidence="4" type="ORF">BJP37_28025</name>
</gene>
<dbReference type="Gene3D" id="2.160.10.10">
    <property type="entry name" value="Hexapeptide repeat proteins"/>
    <property type="match status" value="1"/>
</dbReference>
<dbReference type="Pfam" id="PF00483">
    <property type="entry name" value="NTP_transferase"/>
    <property type="match status" value="1"/>
</dbReference>
<keyword evidence="2" id="KW-0460">Magnesium</keyword>
<dbReference type="GO" id="GO:0031470">
    <property type="term" value="C:carboxysome"/>
    <property type="evidence" value="ECO:0007669"/>
    <property type="project" value="UniProtKB-ARBA"/>
</dbReference>
<evidence type="ECO:0000313" key="5">
    <source>
        <dbReference type="Proteomes" id="UP000186657"/>
    </source>
</evidence>
<dbReference type="InterPro" id="IPR029044">
    <property type="entry name" value="Nucleotide-diphossugar_trans"/>
</dbReference>
<sequence>MKAMILAAGKGTRVRPITYTIPKPLIPILQKPVMEFLLELLRQHGFDQIVVNVSHLANEIESYFRDGQRFGVEIAYSFEGRIVDGQLVGEALGSAGGMRKIQDFYPFFDDTFVVLCGDALIDLDLTAALKFHKEKGAIATLVAKPVPREQVSSYGVVVTDETGRIKAFQEKPSVEEALSTNINTGIYIFEPEIFNYIPSGQEYDIGGELFPKLVETGAPFYAVPMDFQWVDIGKVPDYWRAVRGVLLGEINNVPIPGKEVAPGIYTGLNVAVNWDKVDIKGPVYIGAMTHIEDGAKIIGPTMIGPNCWICSGATVENSVIFEYSRLGAGVRLVDKLVFGRYCVDKTGAAIDVQAAALDWLITDTRQSLPVTEPAERQAIEEILSSKI</sequence>
<evidence type="ECO:0000256" key="2">
    <source>
        <dbReference type="HAMAP-Rule" id="MF_02085"/>
    </source>
</evidence>
<comment type="caution">
    <text evidence="4">The sequence shown here is derived from an EMBL/GenBank/DDBJ whole genome shotgun (WGS) entry which is preliminary data.</text>
</comment>
<keyword evidence="5" id="KW-1185">Reference proteome</keyword>
<evidence type="ECO:0000313" key="4">
    <source>
        <dbReference type="EMBL" id="OLT62292.1"/>
    </source>
</evidence>
<dbReference type="SUPFAM" id="SSF51161">
    <property type="entry name" value="Trimeric LpxA-like enzymes"/>
    <property type="match status" value="1"/>
</dbReference>
<feature type="binding site" evidence="2">
    <location>
        <position position="118"/>
    </location>
    <ligand>
        <name>Mg(2+)</name>
        <dbReference type="ChEBI" id="CHEBI:18420"/>
    </ligand>
</feature>
<keyword evidence="2" id="KW-0548">Nucleotidyltransferase</keyword>
<evidence type="ECO:0000256" key="1">
    <source>
        <dbReference type="ARBA" id="ARBA00022679"/>
    </source>
</evidence>
<dbReference type="SUPFAM" id="SSF53448">
    <property type="entry name" value="Nucleotide-diphospho-sugar transferases"/>
    <property type="match status" value="1"/>
</dbReference>
<dbReference type="PANTHER" id="PTHR22572">
    <property type="entry name" value="SUGAR-1-PHOSPHATE GUANYL TRANSFERASE"/>
    <property type="match status" value="1"/>
</dbReference>
<comment type="function">
    <text evidence="2">Catalyzes the formation of UDP-glucose, from UTP and glucose 1-phosphate.</text>
</comment>
<dbReference type="AlphaFoldDB" id="A0A1U7N8M3"/>
<comment type="similarity">
    <text evidence="2">Belongs to the CugP-type UDP-glucose pyrophosphorylase family.</text>
</comment>
<reference evidence="4 5" key="1">
    <citation type="submission" date="2016-10" db="EMBL/GenBank/DDBJ databases">
        <title>Comparative genomics uncovers the prolific and rare metabolic potential of the cyanobacterial genus Moorea.</title>
        <authorList>
            <person name="Leao T."/>
            <person name="Castelao G."/>
            <person name="Korobeynikov A."/>
            <person name="Monroe E.A."/>
            <person name="Podell S."/>
            <person name="Glukhov E."/>
            <person name="Allen E."/>
            <person name="Gerwick W.H."/>
            <person name="Gerwick L."/>
        </authorList>
    </citation>
    <scope>NUCLEOTIDE SEQUENCE [LARGE SCALE GENOMIC DNA]</scope>
    <source>
        <strain evidence="4 5">PNG5-198</strain>
    </source>
</reference>
<dbReference type="Gene3D" id="3.90.550.10">
    <property type="entry name" value="Spore Coat Polysaccharide Biosynthesis Protein SpsA, Chain A"/>
    <property type="match status" value="1"/>
</dbReference>
<dbReference type="EMBL" id="MKZS01000001">
    <property type="protein sequence ID" value="OLT62292.1"/>
    <property type="molecule type" value="Genomic_DNA"/>
</dbReference>
<dbReference type="GO" id="GO:0002134">
    <property type="term" value="F:UTP binding"/>
    <property type="evidence" value="ECO:0007669"/>
    <property type="project" value="UniProtKB-UniRule"/>
</dbReference>
<comment type="catalytic activity">
    <reaction evidence="2">
        <text>alpha-D-glucose 1-phosphate + UTP + H(+) = UDP-alpha-D-glucose + diphosphate</text>
        <dbReference type="Rhea" id="RHEA:19889"/>
        <dbReference type="ChEBI" id="CHEBI:15378"/>
        <dbReference type="ChEBI" id="CHEBI:33019"/>
        <dbReference type="ChEBI" id="CHEBI:46398"/>
        <dbReference type="ChEBI" id="CHEBI:58601"/>
        <dbReference type="ChEBI" id="CHEBI:58885"/>
        <dbReference type="EC" id="2.7.7.9"/>
    </reaction>
</comment>
<evidence type="ECO:0000259" key="3">
    <source>
        <dbReference type="Pfam" id="PF00483"/>
    </source>
</evidence>
<comment type="cofactor">
    <cofactor evidence="2">
        <name>Mg(2+)</name>
        <dbReference type="ChEBI" id="CHEBI:18420"/>
    </cofactor>
</comment>
<dbReference type="HAMAP" id="MF_02085">
    <property type="entry name" value="CugP_cyano"/>
    <property type="match status" value="1"/>
</dbReference>
<accession>A0A1U7N8M3</accession>
<dbReference type="CDD" id="cd04181">
    <property type="entry name" value="NTP_transferase"/>
    <property type="match status" value="1"/>
</dbReference>
<dbReference type="InterPro" id="IPR050486">
    <property type="entry name" value="Mannose-1P_guanyltransferase"/>
</dbReference>
<dbReference type="InterPro" id="IPR011004">
    <property type="entry name" value="Trimer_LpxA-like_sf"/>
</dbReference>
<dbReference type="RefSeq" id="WP_075904152.1">
    <property type="nucleotide sequence ID" value="NZ_MKZS01000001.1"/>
</dbReference>
<name>A0A1U7N8M3_9CYAN</name>
<dbReference type="EC" id="2.7.7.9" evidence="2"/>
<dbReference type="FunFam" id="3.90.550.10:FF:000013">
    <property type="entry name" value="mannose-1-phosphate guanyltransferase beta"/>
    <property type="match status" value="1"/>
</dbReference>
<dbReference type="InterPro" id="IPR005835">
    <property type="entry name" value="NTP_transferase_dom"/>
</dbReference>
<protein>
    <recommendedName>
        <fullName evidence="2">UTP--glucose-1-phosphate uridylyltransferase</fullName>
        <ecNumber evidence="2">2.7.7.9</ecNumber>
    </recommendedName>
    <alternativeName>
        <fullName evidence="2">Cyanobacterial UDP-glucose pyrophosphorylase</fullName>
    </alternativeName>
    <alternativeName>
        <fullName evidence="2">UDP-glucose pyrophosphorylase</fullName>
        <shortName evidence="2">UDP-Glc PPase</shortName>
    </alternativeName>
</protein>
<dbReference type="GO" id="GO:0003983">
    <property type="term" value="F:UTP:glucose-1-phosphate uridylyltransferase activity"/>
    <property type="evidence" value="ECO:0007669"/>
    <property type="project" value="UniProtKB-UniRule"/>
</dbReference>
<dbReference type="InterPro" id="IPR037538">
    <property type="entry name" value="CugP_cyano"/>
</dbReference>